<accession>A0A5N5TJT9</accession>
<evidence type="ECO:0000256" key="1">
    <source>
        <dbReference type="ARBA" id="ARBA00004651"/>
    </source>
</evidence>
<dbReference type="PANTHER" id="PTHR42985:SF40">
    <property type="entry name" value="LD47995P-RELATED"/>
    <property type="match status" value="1"/>
</dbReference>
<keyword evidence="5 12" id="KW-0812">Transmembrane</keyword>
<evidence type="ECO:0000256" key="2">
    <source>
        <dbReference type="ARBA" id="ARBA00006434"/>
    </source>
</evidence>
<keyword evidence="4" id="KW-1003">Cell membrane</keyword>
<evidence type="ECO:0000256" key="12">
    <source>
        <dbReference type="SAM" id="Phobius"/>
    </source>
</evidence>
<keyword evidence="10" id="KW-0739">Sodium transport</keyword>
<evidence type="ECO:0000256" key="5">
    <source>
        <dbReference type="ARBA" id="ARBA00022692"/>
    </source>
</evidence>
<dbReference type="InterPro" id="IPR038377">
    <property type="entry name" value="Na/Glc_symporter_sf"/>
</dbReference>
<dbReference type="PANTHER" id="PTHR42985">
    <property type="entry name" value="SODIUM-COUPLED MONOCARBOXYLATE TRANSPORTER"/>
    <property type="match status" value="1"/>
</dbReference>
<evidence type="ECO:0000256" key="6">
    <source>
        <dbReference type="ARBA" id="ARBA00022989"/>
    </source>
</evidence>
<evidence type="ECO:0000256" key="7">
    <source>
        <dbReference type="ARBA" id="ARBA00023053"/>
    </source>
</evidence>
<feature type="transmembrane region" description="Helical" evidence="12">
    <location>
        <begin position="145"/>
        <end position="163"/>
    </location>
</feature>
<proteinExistence type="inferred from homology"/>
<feature type="non-terminal residue" evidence="13">
    <location>
        <position position="1"/>
    </location>
</feature>
<dbReference type="GO" id="GO:0015293">
    <property type="term" value="F:symporter activity"/>
    <property type="evidence" value="ECO:0007669"/>
    <property type="project" value="TreeGrafter"/>
</dbReference>
<keyword evidence="7" id="KW-0915">Sodium</keyword>
<dbReference type="GO" id="GO:0006814">
    <property type="term" value="P:sodium ion transport"/>
    <property type="evidence" value="ECO:0007669"/>
    <property type="project" value="UniProtKB-KW"/>
</dbReference>
<dbReference type="GO" id="GO:0005886">
    <property type="term" value="C:plasma membrane"/>
    <property type="evidence" value="ECO:0007669"/>
    <property type="project" value="UniProtKB-SubCell"/>
</dbReference>
<evidence type="ECO:0000313" key="14">
    <source>
        <dbReference type="Proteomes" id="UP000326759"/>
    </source>
</evidence>
<dbReference type="PROSITE" id="PS50283">
    <property type="entry name" value="NA_SOLUT_SYMP_3"/>
    <property type="match status" value="1"/>
</dbReference>
<keyword evidence="9 12" id="KW-0472">Membrane</keyword>
<dbReference type="EMBL" id="SEYY01000827">
    <property type="protein sequence ID" value="KAB7506412.1"/>
    <property type="molecule type" value="Genomic_DNA"/>
</dbReference>
<evidence type="ECO:0000256" key="4">
    <source>
        <dbReference type="ARBA" id="ARBA00022475"/>
    </source>
</evidence>
<keyword evidence="3" id="KW-0813">Transport</keyword>
<dbReference type="AlphaFoldDB" id="A0A5N5TJT9"/>
<dbReference type="Gene3D" id="1.20.1730.10">
    <property type="entry name" value="Sodium/glucose cotransporter"/>
    <property type="match status" value="1"/>
</dbReference>
<evidence type="ECO:0000256" key="11">
    <source>
        <dbReference type="RuleBase" id="RU362091"/>
    </source>
</evidence>
<comment type="similarity">
    <text evidence="2 11">Belongs to the sodium:solute symporter (SSF) (TC 2.A.21) family.</text>
</comment>
<evidence type="ECO:0000256" key="8">
    <source>
        <dbReference type="ARBA" id="ARBA00023065"/>
    </source>
</evidence>
<dbReference type="InterPro" id="IPR001734">
    <property type="entry name" value="Na/solute_symporter"/>
</dbReference>
<dbReference type="OrthoDB" id="6132759at2759"/>
<reference evidence="13 14" key="1">
    <citation type="journal article" date="2019" name="PLoS Biol.">
        <title>Sex chromosomes control vertical transmission of feminizing Wolbachia symbionts in an isopod.</title>
        <authorList>
            <person name="Becking T."/>
            <person name="Chebbi M.A."/>
            <person name="Giraud I."/>
            <person name="Moumen B."/>
            <person name="Laverre T."/>
            <person name="Caubet Y."/>
            <person name="Peccoud J."/>
            <person name="Gilbert C."/>
            <person name="Cordaux R."/>
        </authorList>
    </citation>
    <scope>NUCLEOTIDE SEQUENCE [LARGE SCALE GENOMIC DNA]</scope>
    <source>
        <strain evidence="13">ANa2</strain>
        <tissue evidence="13">Whole body excluding digestive tract and cuticle</tissue>
    </source>
</reference>
<gene>
    <name evidence="13" type="ORF">Anas_08190</name>
</gene>
<feature type="transmembrane region" description="Helical" evidence="12">
    <location>
        <begin position="96"/>
        <end position="124"/>
    </location>
</feature>
<evidence type="ECO:0000256" key="9">
    <source>
        <dbReference type="ARBA" id="ARBA00023136"/>
    </source>
</evidence>
<dbReference type="Proteomes" id="UP000326759">
    <property type="component" value="Unassembled WGS sequence"/>
</dbReference>
<keyword evidence="8" id="KW-0406">Ion transport</keyword>
<comment type="subcellular location">
    <subcellularLocation>
        <location evidence="1">Cell membrane</location>
        <topology evidence="1">Multi-pass membrane protein</topology>
    </subcellularLocation>
</comment>
<dbReference type="InterPro" id="IPR051163">
    <property type="entry name" value="Sodium:Solute_Symporter_SSF"/>
</dbReference>
<feature type="transmembrane region" description="Helical" evidence="12">
    <location>
        <begin position="32"/>
        <end position="57"/>
    </location>
</feature>
<protein>
    <submittedName>
        <fullName evidence="13">Sodium-coupled monocarboxylate transporter 2</fullName>
    </submittedName>
</protein>
<evidence type="ECO:0000313" key="13">
    <source>
        <dbReference type="EMBL" id="KAB7506412.1"/>
    </source>
</evidence>
<feature type="transmembrane region" description="Helical" evidence="12">
    <location>
        <begin position="69"/>
        <end position="90"/>
    </location>
</feature>
<organism evidence="13 14">
    <name type="scientific">Armadillidium nasatum</name>
    <dbReference type="NCBI Taxonomy" id="96803"/>
    <lineage>
        <taxon>Eukaryota</taxon>
        <taxon>Metazoa</taxon>
        <taxon>Ecdysozoa</taxon>
        <taxon>Arthropoda</taxon>
        <taxon>Crustacea</taxon>
        <taxon>Multicrustacea</taxon>
        <taxon>Malacostraca</taxon>
        <taxon>Eumalacostraca</taxon>
        <taxon>Peracarida</taxon>
        <taxon>Isopoda</taxon>
        <taxon>Oniscidea</taxon>
        <taxon>Crinocheta</taxon>
        <taxon>Armadillidiidae</taxon>
        <taxon>Armadillidium</taxon>
    </lineage>
</organism>
<evidence type="ECO:0000256" key="10">
    <source>
        <dbReference type="ARBA" id="ARBA00023201"/>
    </source>
</evidence>
<comment type="caution">
    <text evidence="13">The sequence shown here is derived from an EMBL/GenBank/DDBJ whole genome shotgun (WGS) entry which is preliminary data.</text>
</comment>
<sequence length="181" mass="20323">LYYRSLPTWYTTFSYSIIQIRFSSPNLPNLQVLLTLLVLVNSNIFIGVCLYGTTIVLTAVTPFNYTTCILVMGVVCTIYSTMGGIRAVVWTDVLQLIVMVIGILIYIIAGVIQVGGVEHFFSVLEEGQRLQFFNMNPSIYERHTFYNTIAFGAFFFGSIFGVTQLNSQRICSVGTQHEAKK</sequence>
<name>A0A5N5TJT9_9CRUS</name>
<keyword evidence="14" id="KW-1185">Reference proteome</keyword>
<evidence type="ECO:0000256" key="3">
    <source>
        <dbReference type="ARBA" id="ARBA00022448"/>
    </source>
</evidence>
<dbReference type="Pfam" id="PF00474">
    <property type="entry name" value="SSF"/>
    <property type="match status" value="1"/>
</dbReference>
<keyword evidence="6 12" id="KW-1133">Transmembrane helix</keyword>